<evidence type="ECO:0000313" key="12">
    <source>
        <dbReference type="Proteomes" id="UP000288388"/>
    </source>
</evidence>
<evidence type="ECO:0000313" key="9">
    <source>
        <dbReference type="EMBL" id="MDT2404502.1"/>
    </source>
</evidence>
<dbReference type="Proteomes" id="UP001264335">
    <property type="component" value="Unassembled WGS sequence"/>
</dbReference>
<dbReference type="AlphaFoldDB" id="A0A2N8PSA4"/>
<dbReference type="InterPro" id="IPR051471">
    <property type="entry name" value="Bacterial_PTS_sugar_comp"/>
</dbReference>
<dbReference type="Pfam" id="PF03610">
    <property type="entry name" value="EIIA-man"/>
    <property type="match status" value="1"/>
</dbReference>
<dbReference type="EMBL" id="JARPWH010000109">
    <property type="protein sequence ID" value="MDT2404502.1"/>
    <property type="molecule type" value="Genomic_DNA"/>
</dbReference>
<evidence type="ECO:0000256" key="7">
    <source>
        <dbReference type="ARBA" id="ARBA00022777"/>
    </source>
</evidence>
<evidence type="ECO:0000256" key="1">
    <source>
        <dbReference type="ARBA" id="ARBA00004496"/>
    </source>
</evidence>
<proteinExistence type="predicted"/>
<keyword evidence="4 11" id="KW-0762">Sugar transport</keyword>
<reference evidence="9 13" key="2">
    <citation type="submission" date="2023-03" db="EMBL/GenBank/DDBJ databases">
        <authorList>
            <person name="Shen W."/>
            <person name="Cai J."/>
        </authorList>
    </citation>
    <scope>NUCLEOTIDE SEQUENCE</scope>
    <source>
        <strain evidence="9">P33-2</strain>
        <strain evidence="10 13">Y2</strain>
    </source>
</reference>
<dbReference type="EMBL" id="JARPWY010000100">
    <property type="protein sequence ID" value="MDT2516716.1"/>
    <property type="molecule type" value="Genomic_DNA"/>
</dbReference>
<dbReference type="GO" id="GO:0016301">
    <property type="term" value="F:kinase activity"/>
    <property type="evidence" value="ECO:0007669"/>
    <property type="project" value="UniProtKB-KW"/>
</dbReference>
<comment type="caution">
    <text evidence="11">The sequence shown here is derived from an EMBL/GenBank/DDBJ whole genome shotgun (WGS) entry which is preliminary data.</text>
</comment>
<evidence type="ECO:0000256" key="3">
    <source>
        <dbReference type="ARBA" id="ARBA00022490"/>
    </source>
</evidence>
<keyword evidence="7" id="KW-0418">Kinase</keyword>
<dbReference type="Proteomes" id="UP000288388">
    <property type="component" value="Unassembled WGS sequence"/>
</dbReference>
<dbReference type="Proteomes" id="UP001260773">
    <property type="component" value="Unassembled WGS sequence"/>
</dbReference>
<keyword evidence="3" id="KW-0963">Cytoplasm</keyword>
<keyword evidence="6" id="KW-0598">Phosphotransferase system</keyword>
<organism evidence="11 12">
    <name type="scientific">Enterococcus avium</name>
    <name type="common">Streptococcus avium</name>
    <dbReference type="NCBI Taxonomy" id="33945"/>
    <lineage>
        <taxon>Bacteria</taxon>
        <taxon>Bacillati</taxon>
        <taxon>Bacillota</taxon>
        <taxon>Bacilli</taxon>
        <taxon>Lactobacillales</taxon>
        <taxon>Enterococcaceae</taxon>
        <taxon>Enterococcus</taxon>
    </lineage>
</organism>
<dbReference type="InterPro" id="IPR004701">
    <property type="entry name" value="PTS_EIIA_man-typ"/>
</dbReference>
<evidence type="ECO:0000313" key="11">
    <source>
        <dbReference type="EMBL" id="RVU93087.1"/>
    </source>
</evidence>
<comment type="subcellular location">
    <subcellularLocation>
        <location evidence="1">Cytoplasm</location>
    </subcellularLocation>
</comment>
<evidence type="ECO:0000256" key="2">
    <source>
        <dbReference type="ARBA" id="ARBA00022448"/>
    </source>
</evidence>
<reference evidence="11 12" key="1">
    <citation type="submission" date="2018-12" db="EMBL/GenBank/DDBJ databases">
        <title>A novel vanA-carrying plasmid in a clinical isolate of Enterococcus avium.</title>
        <authorList>
            <person name="Bernasconi O.J."/>
            <person name="Luzzaro F."/>
            <person name="Endimiani A."/>
        </authorList>
    </citation>
    <scope>NUCLEOTIDE SEQUENCE [LARGE SCALE GENOMIC DNA]</scope>
    <source>
        <strain evidence="11 12">LC0559/18</strain>
    </source>
</reference>
<dbReference type="InterPro" id="IPR036662">
    <property type="entry name" value="PTS_EIIA_man-typ_sf"/>
</dbReference>
<dbReference type="RefSeq" id="WP_048719933.1">
    <property type="nucleotide sequence ID" value="NZ_CAKOCJ010000020.1"/>
</dbReference>
<dbReference type="PANTHER" id="PTHR33799">
    <property type="entry name" value="PTS PERMEASE-RELATED-RELATED"/>
    <property type="match status" value="1"/>
</dbReference>
<dbReference type="GO" id="GO:0009401">
    <property type="term" value="P:phosphoenolpyruvate-dependent sugar phosphotransferase system"/>
    <property type="evidence" value="ECO:0007669"/>
    <property type="project" value="UniProtKB-KW"/>
</dbReference>
<keyword evidence="5" id="KW-0808">Transferase</keyword>
<protein>
    <submittedName>
        <fullName evidence="11">PTS sugar transporter subunit IIA</fullName>
    </submittedName>
</protein>
<name>A0A2N8PSA4_ENTAV</name>
<evidence type="ECO:0000313" key="13">
    <source>
        <dbReference type="Proteomes" id="UP001264335"/>
    </source>
</evidence>
<dbReference type="InterPro" id="IPR033887">
    <property type="entry name" value="PTS_IIA_man"/>
</dbReference>
<keyword evidence="2" id="KW-0813">Transport</keyword>
<gene>
    <name evidence="11" type="ORF">EK398_21805</name>
    <name evidence="9" type="ORF">P7D43_19225</name>
    <name evidence="10" type="ORF">P7D79_21070</name>
</gene>
<feature type="domain" description="PTS EIIA type-4" evidence="8">
    <location>
        <begin position="1"/>
        <end position="122"/>
    </location>
</feature>
<evidence type="ECO:0000256" key="6">
    <source>
        <dbReference type="ARBA" id="ARBA00022683"/>
    </source>
</evidence>
<accession>A0A2N8PSA4</accession>
<evidence type="ECO:0000313" key="10">
    <source>
        <dbReference type="EMBL" id="MDT2516716.1"/>
    </source>
</evidence>
<dbReference type="EMBL" id="RYZS01000002">
    <property type="protein sequence ID" value="RVU93087.1"/>
    <property type="molecule type" value="Genomic_DNA"/>
</dbReference>
<dbReference type="Gene3D" id="3.40.50.510">
    <property type="entry name" value="Phosphotransferase system, mannose-type IIA component"/>
    <property type="match status" value="1"/>
</dbReference>
<evidence type="ECO:0000256" key="4">
    <source>
        <dbReference type="ARBA" id="ARBA00022597"/>
    </source>
</evidence>
<dbReference type="GO" id="GO:0005737">
    <property type="term" value="C:cytoplasm"/>
    <property type="evidence" value="ECO:0007669"/>
    <property type="project" value="UniProtKB-SubCell"/>
</dbReference>
<dbReference type="PROSITE" id="PS51096">
    <property type="entry name" value="PTS_EIIA_TYPE_4"/>
    <property type="match status" value="1"/>
</dbReference>
<sequence>MKLLIVSHGEFCNGILDSYQMIAGENKNIVAVSLTDAGIQDFVERLTDQLAKFASDEVLILTDIKGGTPYNEAYKYYLSNEKRVRVVAGMNLPMVIELGLSLSNSSLTALEELAIEQGRKGITGLLEEENVEEELEF</sequence>
<dbReference type="CDD" id="cd00006">
    <property type="entry name" value="PTS_IIA_man"/>
    <property type="match status" value="1"/>
</dbReference>
<evidence type="ECO:0000256" key="5">
    <source>
        <dbReference type="ARBA" id="ARBA00022679"/>
    </source>
</evidence>
<dbReference type="SUPFAM" id="SSF53062">
    <property type="entry name" value="PTS system fructose IIA component-like"/>
    <property type="match status" value="1"/>
</dbReference>
<dbReference type="PANTHER" id="PTHR33799:SF1">
    <property type="entry name" value="PTS SYSTEM MANNOSE-SPECIFIC EIIAB COMPONENT-RELATED"/>
    <property type="match status" value="1"/>
</dbReference>
<evidence type="ECO:0000259" key="8">
    <source>
        <dbReference type="PROSITE" id="PS51096"/>
    </source>
</evidence>
<dbReference type="GO" id="GO:0016020">
    <property type="term" value="C:membrane"/>
    <property type="evidence" value="ECO:0007669"/>
    <property type="project" value="InterPro"/>
</dbReference>